<dbReference type="SUPFAM" id="SSF56801">
    <property type="entry name" value="Acetyl-CoA synthetase-like"/>
    <property type="match status" value="1"/>
</dbReference>
<dbReference type="EMBL" id="CAJOBC010095578">
    <property type="protein sequence ID" value="CAF4433606.1"/>
    <property type="molecule type" value="Genomic_DNA"/>
</dbReference>
<dbReference type="InterPro" id="IPR000873">
    <property type="entry name" value="AMP-dep_synth/lig_dom"/>
</dbReference>
<feature type="domain" description="AMP-dependent synthetase/ligase" evidence="1">
    <location>
        <begin position="1"/>
        <end position="212"/>
    </location>
</feature>
<name>A0A815YI71_9BILA</name>
<dbReference type="Proteomes" id="UP000663829">
    <property type="component" value="Unassembled WGS sequence"/>
</dbReference>
<dbReference type="GO" id="GO:0043041">
    <property type="term" value="P:amino acid activation for nonribosomal peptide biosynthetic process"/>
    <property type="evidence" value="ECO:0007669"/>
    <property type="project" value="TreeGrafter"/>
</dbReference>
<dbReference type="InterPro" id="IPR020845">
    <property type="entry name" value="AMP-binding_CS"/>
</dbReference>
<dbReference type="Gene3D" id="3.40.50.980">
    <property type="match status" value="2"/>
</dbReference>
<comment type="caution">
    <text evidence="2">The sequence shown here is derived from an EMBL/GenBank/DDBJ whole genome shotgun (WGS) entry which is preliminary data.</text>
</comment>
<protein>
    <recommendedName>
        <fullName evidence="1">AMP-dependent synthetase/ligase domain-containing protein</fullName>
    </recommendedName>
</protein>
<sequence>ILAILMCGGSYCPLNPQDPQKRLLTLIDDTQTKHVLIHNLTKKTFINFTKYVINIEEIVLNIQPAYIVDDAFTELSTVLVGRESIAFVLFTSGSTGQPKAVQIRHRNSISCIQSYLNVGLFHKDNEVILQLTQCSFDAHFEEIIGTFITGSLLILMKSNGYLDMAYTCKLIHCEHITYVLAVPSFIVTMCGYLLKCQSNQYLESVRCFVSTGKY</sequence>
<reference evidence="2" key="1">
    <citation type="submission" date="2021-02" db="EMBL/GenBank/DDBJ databases">
        <authorList>
            <person name="Nowell W R."/>
        </authorList>
    </citation>
    <scope>NUCLEOTIDE SEQUENCE</scope>
</reference>
<dbReference type="PANTHER" id="PTHR45527">
    <property type="entry name" value="NONRIBOSOMAL PEPTIDE SYNTHETASE"/>
    <property type="match status" value="1"/>
</dbReference>
<proteinExistence type="predicted"/>
<dbReference type="EMBL" id="CAJNOQ010029752">
    <property type="protein sequence ID" value="CAF1570385.1"/>
    <property type="molecule type" value="Genomic_DNA"/>
</dbReference>
<dbReference type="GO" id="GO:0031177">
    <property type="term" value="F:phosphopantetheine binding"/>
    <property type="evidence" value="ECO:0007669"/>
    <property type="project" value="TreeGrafter"/>
</dbReference>
<keyword evidence="4" id="KW-1185">Reference proteome</keyword>
<feature type="non-terminal residue" evidence="2">
    <location>
        <position position="1"/>
    </location>
</feature>
<evidence type="ECO:0000313" key="2">
    <source>
        <dbReference type="EMBL" id="CAF1570385.1"/>
    </source>
</evidence>
<evidence type="ECO:0000259" key="1">
    <source>
        <dbReference type="Pfam" id="PF00501"/>
    </source>
</evidence>
<evidence type="ECO:0000313" key="4">
    <source>
        <dbReference type="Proteomes" id="UP000663829"/>
    </source>
</evidence>
<dbReference type="AlphaFoldDB" id="A0A815YI71"/>
<accession>A0A815YI71</accession>
<organism evidence="2 4">
    <name type="scientific">Didymodactylos carnosus</name>
    <dbReference type="NCBI Taxonomy" id="1234261"/>
    <lineage>
        <taxon>Eukaryota</taxon>
        <taxon>Metazoa</taxon>
        <taxon>Spiralia</taxon>
        <taxon>Gnathifera</taxon>
        <taxon>Rotifera</taxon>
        <taxon>Eurotatoria</taxon>
        <taxon>Bdelloidea</taxon>
        <taxon>Philodinida</taxon>
        <taxon>Philodinidae</taxon>
        <taxon>Didymodactylos</taxon>
    </lineage>
</organism>
<dbReference type="GO" id="GO:0044550">
    <property type="term" value="P:secondary metabolite biosynthetic process"/>
    <property type="evidence" value="ECO:0007669"/>
    <property type="project" value="TreeGrafter"/>
</dbReference>
<dbReference type="PANTHER" id="PTHR45527:SF1">
    <property type="entry name" value="FATTY ACID SYNTHASE"/>
    <property type="match status" value="1"/>
</dbReference>
<dbReference type="OrthoDB" id="329835at2759"/>
<dbReference type="PROSITE" id="PS00455">
    <property type="entry name" value="AMP_BINDING"/>
    <property type="match status" value="1"/>
</dbReference>
<dbReference type="Proteomes" id="UP000681722">
    <property type="component" value="Unassembled WGS sequence"/>
</dbReference>
<evidence type="ECO:0000313" key="3">
    <source>
        <dbReference type="EMBL" id="CAF4433606.1"/>
    </source>
</evidence>
<gene>
    <name evidence="2" type="ORF">GPM918_LOCUS40359</name>
    <name evidence="3" type="ORF">SRO942_LOCUS41295</name>
</gene>
<dbReference type="GO" id="GO:0005737">
    <property type="term" value="C:cytoplasm"/>
    <property type="evidence" value="ECO:0007669"/>
    <property type="project" value="TreeGrafter"/>
</dbReference>
<dbReference type="Pfam" id="PF00501">
    <property type="entry name" value="AMP-binding"/>
    <property type="match status" value="1"/>
</dbReference>